<dbReference type="GO" id="GO:0004672">
    <property type="term" value="F:protein kinase activity"/>
    <property type="evidence" value="ECO:0007669"/>
    <property type="project" value="InterPro"/>
</dbReference>
<evidence type="ECO:0000313" key="2">
    <source>
        <dbReference type="EMBL" id="EXJ10247.1"/>
    </source>
</evidence>
<dbReference type="EMBL" id="AONB01000015">
    <property type="protein sequence ID" value="EXJ10247.1"/>
    <property type="molecule type" value="Genomic_DNA"/>
</dbReference>
<comment type="caution">
    <text evidence="2">The sequence shown here is derived from an EMBL/GenBank/DDBJ whole genome shotgun (WGS) entry which is preliminary data.</text>
</comment>
<sequence length="80" mass="9134">MLHNEYDRLRQFSHAKLIAVKGITTWNNTPVLLREYFEGQPLDQFLNTHSLTEHQSLHLAVAIVEAVQSIHDAGCIHTQS</sequence>
<evidence type="ECO:0000313" key="3">
    <source>
        <dbReference type="Proteomes" id="UP000019464"/>
    </source>
</evidence>
<dbReference type="InterPro" id="IPR011009">
    <property type="entry name" value="Kinase-like_dom_sf"/>
</dbReference>
<protein>
    <submittedName>
        <fullName evidence="2">Putative ATPase</fullName>
    </submittedName>
</protein>
<reference evidence="2 3" key="2">
    <citation type="journal article" date="2015" name="Syst. Appl. Microbiol.">
        <title>Nitrincola nitratireducens sp. nov. isolated from a haloalkaline crater lake.</title>
        <authorList>
            <person name="Singh A."/>
            <person name="Vaidya B."/>
            <person name="Tanuku N.R."/>
            <person name="Pinnaka A.K."/>
        </authorList>
    </citation>
    <scope>NUCLEOTIDE SEQUENCE [LARGE SCALE GENOMIC DNA]</scope>
    <source>
        <strain evidence="2 3">AK23</strain>
    </source>
</reference>
<accession>W9V264</accession>
<dbReference type="OrthoDB" id="9801841at2"/>
<dbReference type="Pfam" id="PF07714">
    <property type="entry name" value="PK_Tyr_Ser-Thr"/>
    <property type="match status" value="1"/>
</dbReference>
<dbReference type="InterPro" id="IPR001245">
    <property type="entry name" value="Ser-Thr/Tyr_kinase_cat_dom"/>
</dbReference>
<dbReference type="InterPro" id="IPR000719">
    <property type="entry name" value="Prot_kinase_dom"/>
</dbReference>
<dbReference type="Proteomes" id="UP000019464">
    <property type="component" value="Unassembled WGS sequence"/>
</dbReference>
<reference evidence="3" key="1">
    <citation type="submission" date="2012-11" db="EMBL/GenBank/DDBJ databases">
        <authorList>
            <person name="Singh A."/>
            <person name="Pinnaka A.K."/>
            <person name="Vaidya B."/>
        </authorList>
    </citation>
    <scope>NUCLEOTIDE SEQUENCE [LARGE SCALE GENOMIC DNA]</scope>
    <source>
        <strain evidence="3">AK23</strain>
    </source>
</reference>
<dbReference type="SUPFAM" id="SSF56112">
    <property type="entry name" value="Protein kinase-like (PK-like)"/>
    <property type="match status" value="1"/>
</dbReference>
<dbReference type="GO" id="GO:0005524">
    <property type="term" value="F:ATP binding"/>
    <property type="evidence" value="ECO:0007669"/>
    <property type="project" value="InterPro"/>
</dbReference>
<keyword evidence="3" id="KW-1185">Reference proteome</keyword>
<dbReference type="PROSITE" id="PS50011">
    <property type="entry name" value="PROTEIN_KINASE_DOM"/>
    <property type="match status" value="1"/>
</dbReference>
<proteinExistence type="predicted"/>
<organism evidence="2 3">
    <name type="scientific">Nitrincola nitratireducens</name>
    <dbReference type="NCBI Taxonomy" id="1229521"/>
    <lineage>
        <taxon>Bacteria</taxon>
        <taxon>Pseudomonadati</taxon>
        <taxon>Pseudomonadota</taxon>
        <taxon>Gammaproteobacteria</taxon>
        <taxon>Oceanospirillales</taxon>
        <taxon>Oceanospirillaceae</taxon>
        <taxon>Nitrincola</taxon>
    </lineage>
</organism>
<gene>
    <name evidence="2" type="ORF">D791_02805</name>
</gene>
<dbReference type="Gene3D" id="1.10.510.10">
    <property type="entry name" value="Transferase(Phosphotransferase) domain 1"/>
    <property type="match status" value="1"/>
</dbReference>
<feature type="domain" description="Protein kinase" evidence="1">
    <location>
        <begin position="1"/>
        <end position="80"/>
    </location>
</feature>
<name>W9V264_9GAMM</name>
<evidence type="ECO:0000259" key="1">
    <source>
        <dbReference type="PROSITE" id="PS50011"/>
    </source>
</evidence>
<dbReference type="RefSeq" id="WP_036512291.1">
    <property type="nucleotide sequence ID" value="NZ_AONB01000015.1"/>
</dbReference>
<dbReference type="STRING" id="1229521.D791_02805"/>
<dbReference type="AlphaFoldDB" id="W9V264"/>